<evidence type="ECO:0000256" key="3">
    <source>
        <dbReference type="ARBA" id="ARBA00022692"/>
    </source>
</evidence>
<dbReference type="PANTHER" id="PTHR30086:SF20">
    <property type="entry name" value="ARGININE EXPORTER PROTEIN ARGO-RELATED"/>
    <property type="match status" value="1"/>
</dbReference>
<keyword evidence="4 6" id="KW-1133">Transmembrane helix</keyword>
<keyword evidence="2" id="KW-1003">Cell membrane</keyword>
<name>A0ABY4YTX7_9MICO</name>
<dbReference type="Proteomes" id="UP001056455">
    <property type="component" value="Chromosome"/>
</dbReference>
<evidence type="ECO:0000313" key="8">
    <source>
        <dbReference type="Proteomes" id="UP001056455"/>
    </source>
</evidence>
<evidence type="ECO:0000256" key="4">
    <source>
        <dbReference type="ARBA" id="ARBA00022989"/>
    </source>
</evidence>
<reference evidence="7" key="1">
    <citation type="submission" date="2022-06" db="EMBL/GenBank/DDBJ databases">
        <title>Ornithinimicrobium HY1793.</title>
        <authorList>
            <person name="Huang Y."/>
        </authorList>
    </citation>
    <scope>NUCLEOTIDE SEQUENCE</scope>
    <source>
        <strain evidence="7">HY1793</strain>
    </source>
</reference>
<feature type="transmembrane region" description="Helical" evidence="6">
    <location>
        <begin position="6"/>
        <end position="30"/>
    </location>
</feature>
<dbReference type="EMBL" id="CP099489">
    <property type="protein sequence ID" value="USQ80221.1"/>
    <property type="molecule type" value="Genomic_DNA"/>
</dbReference>
<evidence type="ECO:0000256" key="2">
    <source>
        <dbReference type="ARBA" id="ARBA00022475"/>
    </source>
</evidence>
<dbReference type="Pfam" id="PF01810">
    <property type="entry name" value="LysE"/>
    <property type="match status" value="1"/>
</dbReference>
<keyword evidence="8" id="KW-1185">Reference proteome</keyword>
<sequence length="210" mass="21942">MPTTATLLTFALAAAALVVVPGPSVVYVMTRGVEFGRRAGMVSVAGLEMGSLLHLIATVAGLATLLTAWPAGLQLLQWAGAGYLLWLALDQFRSARPVGRHRPAASAPGCPSTLRLFREGMLIDLLNPGTAMFFLAFLPQFVDPTRGPVAVQIMVLGGCYLVLAVLNDSAYALAAGGLAKRLRGSHGSRRRTATVTGIIYVGLACVAVLV</sequence>
<evidence type="ECO:0000256" key="1">
    <source>
        <dbReference type="ARBA" id="ARBA00004651"/>
    </source>
</evidence>
<dbReference type="PANTHER" id="PTHR30086">
    <property type="entry name" value="ARGININE EXPORTER PROTEIN ARGO"/>
    <property type="match status" value="1"/>
</dbReference>
<feature type="transmembrane region" description="Helical" evidence="6">
    <location>
        <begin position="51"/>
        <end position="69"/>
    </location>
</feature>
<dbReference type="RefSeq" id="WP_252593597.1">
    <property type="nucleotide sequence ID" value="NZ_CP099489.1"/>
</dbReference>
<comment type="subcellular location">
    <subcellularLocation>
        <location evidence="1">Cell membrane</location>
        <topology evidence="1">Multi-pass membrane protein</topology>
    </subcellularLocation>
</comment>
<proteinExistence type="predicted"/>
<accession>A0ABY4YTX7</accession>
<dbReference type="InterPro" id="IPR001123">
    <property type="entry name" value="LeuE-type"/>
</dbReference>
<evidence type="ECO:0000256" key="5">
    <source>
        <dbReference type="ARBA" id="ARBA00023136"/>
    </source>
</evidence>
<keyword evidence="5 6" id="KW-0472">Membrane</keyword>
<organism evidence="7 8">
    <name type="scientific">Ornithinimicrobium faecis</name>
    <dbReference type="NCBI Taxonomy" id="2934158"/>
    <lineage>
        <taxon>Bacteria</taxon>
        <taxon>Bacillati</taxon>
        <taxon>Actinomycetota</taxon>
        <taxon>Actinomycetes</taxon>
        <taxon>Micrococcales</taxon>
        <taxon>Ornithinimicrobiaceae</taxon>
        <taxon>Ornithinimicrobium</taxon>
    </lineage>
</organism>
<feature type="transmembrane region" description="Helical" evidence="6">
    <location>
        <begin position="191"/>
        <end position="209"/>
    </location>
</feature>
<protein>
    <submittedName>
        <fullName evidence="7">LysE family translocator</fullName>
    </submittedName>
</protein>
<evidence type="ECO:0000313" key="7">
    <source>
        <dbReference type="EMBL" id="USQ80221.1"/>
    </source>
</evidence>
<evidence type="ECO:0000256" key="6">
    <source>
        <dbReference type="SAM" id="Phobius"/>
    </source>
</evidence>
<feature type="transmembrane region" description="Helical" evidence="6">
    <location>
        <begin position="153"/>
        <end position="179"/>
    </location>
</feature>
<feature type="transmembrane region" description="Helical" evidence="6">
    <location>
        <begin position="122"/>
        <end position="141"/>
    </location>
</feature>
<dbReference type="PIRSF" id="PIRSF006324">
    <property type="entry name" value="LeuE"/>
    <property type="match status" value="1"/>
</dbReference>
<keyword evidence="3 6" id="KW-0812">Transmembrane</keyword>
<gene>
    <name evidence="7" type="ORF">NF556_00730</name>
</gene>